<feature type="compositionally biased region" description="Polar residues" evidence="1">
    <location>
        <begin position="201"/>
        <end position="213"/>
    </location>
</feature>
<reference evidence="2 3" key="1">
    <citation type="submission" date="2024-10" db="EMBL/GenBank/DDBJ databases">
        <authorList>
            <person name="Kim D."/>
        </authorList>
    </citation>
    <scope>NUCLEOTIDE SEQUENCE [LARGE SCALE GENOMIC DNA]</scope>
    <source>
        <strain evidence="2">BH-2024</strain>
    </source>
</reference>
<organism evidence="2 3">
    <name type="scientific">Heterodera trifolii</name>
    <dbReference type="NCBI Taxonomy" id="157864"/>
    <lineage>
        <taxon>Eukaryota</taxon>
        <taxon>Metazoa</taxon>
        <taxon>Ecdysozoa</taxon>
        <taxon>Nematoda</taxon>
        <taxon>Chromadorea</taxon>
        <taxon>Rhabditida</taxon>
        <taxon>Tylenchina</taxon>
        <taxon>Tylenchomorpha</taxon>
        <taxon>Tylenchoidea</taxon>
        <taxon>Heteroderidae</taxon>
        <taxon>Heteroderinae</taxon>
        <taxon>Heterodera</taxon>
    </lineage>
</organism>
<evidence type="ECO:0000313" key="3">
    <source>
        <dbReference type="Proteomes" id="UP001620626"/>
    </source>
</evidence>
<feature type="compositionally biased region" description="Acidic residues" evidence="1">
    <location>
        <begin position="220"/>
        <end position="236"/>
    </location>
</feature>
<comment type="caution">
    <text evidence="2">The sequence shown here is derived from an EMBL/GenBank/DDBJ whole genome shotgun (WGS) entry which is preliminary data.</text>
</comment>
<feature type="region of interest" description="Disordered" evidence="1">
    <location>
        <begin position="38"/>
        <end position="67"/>
    </location>
</feature>
<gene>
    <name evidence="2" type="ORF">niasHT_020382</name>
</gene>
<feature type="region of interest" description="Disordered" evidence="1">
    <location>
        <begin position="92"/>
        <end position="125"/>
    </location>
</feature>
<accession>A0ABD2JX86</accession>
<feature type="region of interest" description="Disordered" evidence="1">
    <location>
        <begin position="201"/>
        <end position="236"/>
    </location>
</feature>
<protein>
    <submittedName>
        <fullName evidence="2">Uncharacterized protein</fullName>
    </submittedName>
</protein>
<feature type="region of interest" description="Disordered" evidence="1">
    <location>
        <begin position="1"/>
        <end position="22"/>
    </location>
</feature>
<evidence type="ECO:0000313" key="2">
    <source>
        <dbReference type="EMBL" id="KAL3095231.1"/>
    </source>
</evidence>
<dbReference type="EMBL" id="JBICBT010000881">
    <property type="protein sequence ID" value="KAL3095231.1"/>
    <property type="molecule type" value="Genomic_DNA"/>
</dbReference>
<sequence length="236" mass="25659">MAQQNQPQFTAPPPAPIYPYGYAPHYGYMPPMGYQPVPNAPPPSFVPQQQEAVPQAPPQGNPTVQATAAQAIPQNSASVPPAIAAPTQQVQQNNNGQGVVPPAGRQAQDMRQSGSRSQHGPAPYAFRRKGKFGVAKPVNFGPPPAPIPRVSEVLLQLVTEFTNFTTEYTRNFNAFATSFSRDFNNYAAEFAQFSAWIQENAHQFGGNDTSSQGAKGKEDKEEEEEEEEEENEANDA</sequence>
<proteinExistence type="predicted"/>
<dbReference type="AlphaFoldDB" id="A0ABD2JX86"/>
<name>A0ABD2JX86_9BILA</name>
<dbReference type="Proteomes" id="UP001620626">
    <property type="component" value="Unassembled WGS sequence"/>
</dbReference>
<keyword evidence="3" id="KW-1185">Reference proteome</keyword>
<evidence type="ECO:0000256" key="1">
    <source>
        <dbReference type="SAM" id="MobiDB-lite"/>
    </source>
</evidence>
<feature type="compositionally biased region" description="Polar residues" evidence="1">
    <location>
        <begin position="109"/>
        <end position="118"/>
    </location>
</feature>